<dbReference type="OrthoDB" id="6365676at2759"/>
<dbReference type="GeneID" id="38115306"/>
<dbReference type="AlphaFoldDB" id="A0A3D8S515"/>
<dbReference type="Gene3D" id="3.80.10.10">
    <property type="entry name" value="Ribonuclease Inhibitor"/>
    <property type="match status" value="1"/>
</dbReference>
<proteinExistence type="predicted"/>
<name>A0A3D8S515_9EURO</name>
<dbReference type="EMBL" id="PVWQ01000005">
    <property type="protein sequence ID" value="RDW81379.1"/>
    <property type="molecule type" value="Genomic_DNA"/>
</dbReference>
<organism evidence="1 2">
    <name type="scientific">Aspergillus mulundensis</name>
    <dbReference type="NCBI Taxonomy" id="1810919"/>
    <lineage>
        <taxon>Eukaryota</taxon>
        <taxon>Fungi</taxon>
        <taxon>Dikarya</taxon>
        <taxon>Ascomycota</taxon>
        <taxon>Pezizomycotina</taxon>
        <taxon>Eurotiomycetes</taxon>
        <taxon>Eurotiomycetidae</taxon>
        <taxon>Eurotiales</taxon>
        <taxon>Aspergillaceae</taxon>
        <taxon>Aspergillus</taxon>
        <taxon>Aspergillus subgen. Nidulantes</taxon>
    </lineage>
</organism>
<dbReference type="SUPFAM" id="SSF52047">
    <property type="entry name" value="RNI-like"/>
    <property type="match status" value="1"/>
</dbReference>
<keyword evidence="2" id="KW-1185">Reference proteome</keyword>
<evidence type="ECO:0000313" key="1">
    <source>
        <dbReference type="EMBL" id="RDW81379.1"/>
    </source>
</evidence>
<dbReference type="InterPro" id="IPR032675">
    <property type="entry name" value="LRR_dom_sf"/>
</dbReference>
<protein>
    <submittedName>
        <fullName evidence="1">Uncharacterized protein</fullName>
    </submittedName>
</protein>
<comment type="caution">
    <text evidence="1">The sequence shown here is derived from an EMBL/GenBank/DDBJ whole genome shotgun (WGS) entry which is preliminary data.</text>
</comment>
<reference evidence="1 2" key="1">
    <citation type="journal article" date="2018" name="IMA Fungus">
        <title>IMA Genome-F 9: Draft genome sequence of Annulohypoxylon stygium, Aspergillus mulundensis, Berkeleyomyces basicola (syn. Thielaviopsis basicola), Ceratocystis smalleyi, two Cercospora beticola strains, Coleophoma cylindrospora, Fusarium fracticaudum, Phialophora cf. hyalina, and Morchella septimelata.</title>
        <authorList>
            <person name="Wingfield B.D."/>
            <person name="Bills G.F."/>
            <person name="Dong Y."/>
            <person name="Huang W."/>
            <person name="Nel W.J."/>
            <person name="Swalarsk-Parry B.S."/>
            <person name="Vaghefi N."/>
            <person name="Wilken P.M."/>
            <person name="An Z."/>
            <person name="de Beer Z.W."/>
            <person name="De Vos L."/>
            <person name="Chen L."/>
            <person name="Duong T.A."/>
            <person name="Gao Y."/>
            <person name="Hammerbacher A."/>
            <person name="Kikkert J.R."/>
            <person name="Li Y."/>
            <person name="Li H."/>
            <person name="Li K."/>
            <person name="Li Q."/>
            <person name="Liu X."/>
            <person name="Ma X."/>
            <person name="Naidoo K."/>
            <person name="Pethybridge S.J."/>
            <person name="Sun J."/>
            <person name="Steenkamp E.T."/>
            <person name="van der Nest M.A."/>
            <person name="van Wyk S."/>
            <person name="Wingfield M.J."/>
            <person name="Xiong C."/>
            <person name="Yue Q."/>
            <person name="Zhang X."/>
        </authorList>
    </citation>
    <scope>NUCLEOTIDE SEQUENCE [LARGE SCALE GENOMIC DNA]</scope>
    <source>
        <strain evidence="1 2">DSM 5745</strain>
    </source>
</reference>
<sequence length="350" mass="38899">MAQTGLPAELILHIVGSLIPPSPPIAFSHGDVITRTLLSLTLAFKLVSRAAKRLLIKHCLCIDSAHRLNQLLHENAILTTGSRLPSVGLFLSPFPAHNLNIPSTVDRIDHLSTIISQNLTRLVIDMPLRHLYPEDDVYQLRPILRTAFSRMTQLEEFVSVRDELYLGTFMPQGTLEQEQGPNLEPAVWSFWPNLQRLGLYNVAVDSRQFIEGLRRCSNLTHLVLVRPDGLTEDVSPEQLGLEFLPALQRLIIVNTGLGFVHDLPVDEGTWNESFLGQLEALRRAGAGSKCSDSELVISYLSLRMPFGRDDGEGDIAICQEWLGQQATSGALWTTSDDRGDLLDSNGYYVA</sequence>
<dbReference type="Proteomes" id="UP000256690">
    <property type="component" value="Unassembled WGS sequence"/>
</dbReference>
<evidence type="ECO:0000313" key="2">
    <source>
        <dbReference type="Proteomes" id="UP000256690"/>
    </source>
</evidence>
<dbReference type="RefSeq" id="XP_026604432.1">
    <property type="nucleotide sequence ID" value="XM_026746952.1"/>
</dbReference>
<gene>
    <name evidence="1" type="ORF">DSM5745_04936</name>
</gene>
<accession>A0A3D8S515</accession>